<dbReference type="OrthoDB" id="532890at2759"/>
<feature type="non-terminal residue" evidence="1">
    <location>
        <position position="88"/>
    </location>
</feature>
<dbReference type="EMBL" id="CAMKVN010020392">
    <property type="protein sequence ID" value="CAI2199133.1"/>
    <property type="molecule type" value="Genomic_DNA"/>
</dbReference>
<evidence type="ECO:0000313" key="1">
    <source>
        <dbReference type="EMBL" id="CAI2199133.1"/>
    </source>
</evidence>
<dbReference type="AlphaFoldDB" id="A0A9W4X6T9"/>
<keyword evidence="2" id="KW-1185">Reference proteome</keyword>
<dbReference type="Proteomes" id="UP001153678">
    <property type="component" value="Unassembled WGS sequence"/>
</dbReference>
<comment type="caution">
    <text evidence="1">The sequence shown here is derived from an EMBL/GenBank/DDBJ whole genome shotgun (WGS) entry which is preliminary data.</text>
</comment>
<evidence type="ECO:0000313" key="2">
    <source>
        <dbReference type="Proteomes" id="UP001153678"/>
    </source>
</evidence>
<reference evidence="1" key="1">
    <citation type="submission" date="2022-08" db="EMBL/GenBank/DDBJ databases">
        <authorList>
            <person name="Kallberg Y."/>
            <person name="Tangrot J."/>
            <person name="Rosling A."/>
        </authorList>
    </citation>
    <scope>NUCLEOTIDE SEQUENCE</scope>
    <source>
        <strain evidence="1">Wild A</strain>
    </source>
</reference>
<accession>A0A9W4X6T9</accession>
<name>A0A9W4X6T9_9GLOM</name>
<gene>
    <name evidence="1" type="ORF">FWILDA_LOCUS18921</name>
</gene>
<proteinExistence type="predicted"/>
<protein>
    <submittedName>
        <fullName evidence="1">14645_t:CDS:1</fullName>
    </submittedName>
</protein>
<organism evidence="1 2">
    <name type="scientific">Funneliformis geosporum</name>
    <dbReference type="NCBI Taxonomy" id="1117311"/>
    <lineage>
        <taxon>Eukaryota</taxon>
        <taxon>Fungi</taxon>
        <taxon>Fungi incertae sedis</taxon>
        <taxon>Mucoromycota</taxon>
        <taxon>Glomeromycotina</taxon>
        <taxon>Glomeromycetes</taxon>
        <taxon>Glomerales</taxon>
        <taxon>Glomeraceae</taxon>
        <taxon>Funneliformis</taxon>
    </lineage>
</organism>
<sequence>MNEPFAWSSVLERTYLNFKWTVEAKKHTYVDRFSIRPDFVEGAVLSYRNGDINTQRCRANVPERIIIQKVINGNQIVRVVVSTSTNPW</sequence>